<dbReference type="EMBL" id="MZGX01000025">
    <property type="protein sequence ID" value="OPX42714.1"/>
    <property type="molecule type" value="Genomic_DNA"/>
</dbReference>
<name>A0A1V4SFZ1_RUMHU</name>
<proteinExistence type="predicted"/>
<dbReference type="RefSeq" id="WP_080065800.1">
    <property type="nucleotide sequence ID" value="NZ_MZGX01000025.1"/>
</dbReference>
<gene>
    <name evidence="1" type="ORF">CLHUN_33660</name>
</gene>
<dbReference type="OrthoDB" id="1747159at2"/>
<protein>
    <submittedName>
        <fullName evidence="1">Uncharacterized protein</fullName>
    </submittedName>
</protein>
<dbReference type="AlphaFoldDB" id="A0A1V4SFZ1"/>
<comment type="caution">
    <text evidence="1">The sequence shown here is derived from an EMBL/GenBank/DDBJ whole genome shotgun (WGS) entry which is preliminary data.</text>
</comment>
<reference evidence="1 2" key="1">
    <citation type="submission" date="2017-03" db="EMBL/GenBank/DDBJ databases">
        <title>Genome sequence of Clostridium hungatei DSM 14427.</title>
        <authorList>
            <person name="Poehlein A."/>
            <person name="Daniel R."/>
        </authorList>
    </citation>
    <scope>NUCLEOTIDE SEQUENCE [LARGE SCALE GENOMIC DNA]</scope>
    <source>
        <strain evidence="1 2">DSM 14427</strain>
    </source>
</reference>
<accession>A0A1V4SFZ1</accession>
<evidence type="ECO:0000313" key="1">
    <source>
        <dbReference type="EMBL" id="OPX42714.1"/>
    </source>
</evidence>
<dbReference type="Proteomes" id="UP000191554">
    <property type="component" value="Unassembled WGS sequence"/>
</dbReference>
<evidence type="ECO:0000313" key="2">
    <source>
        <dbReference type="Proteomes" id="UP000191554"/>
    </source>
</evidence>
<organism evidence="1 2">
    <name type="scientific">Ruminiclostridium hungatei</name>
    <name type="common">Clostridium hungatei</name>
    <dbReference type="NCBI Taxonomy" id="48256"/>
    <lineage>
        <taxon>Bacteria</taxon>
        <taxon>Bacillati</taxon>
        <taxon>Bacillota</taxon>
        <taxon>Clostridia</taxon>
        <taxon>Eubacteriales</taxon>
        <taxon>Oscillospiraceae</taxon>
        <taxon>Ruminiclostridium</taxon>
    </lineage>
</organism>
<keyword evidence="2" id="KW-1185">Reference proteome</keyword>
<sequence>MKILTKRILIISIILLAFFIAAICLRVGNQESSHNNYVLGGLLMAEQPAVNIDPAATGLSRQTIQVMNKRMSDLNETYFRPSSLKSLNSNFMDHDTFMSSFKAESVPAKLMDSPEASVINYFSVLQQASNLTEEKNGGCGTVGYGLEPFPIAYSFLSENNKKSMSYDEFVQSFEGIGHINLIKLLPMAAPSQDMSKFFLELEILEGSSVGVTTFNYYTGELDVIKVNGLYYVDSLTLSPEDFFCAAYHGWAHNAESYVETVYGNWCGLIMRQYAPEQDEYRKKIIIDGVDERKYMFEFAKLTNGTDLLINTSVKNKSKWVPVQIDVEKYLDKGKIQ</sequence>